<gene>
    <name evidence="2" type="ORF">BEP19_14750</name>
</gene>
<evidence type="ECO:0000313" key="2">
    <source>
        <dbReference type="EMBL" id="RKD21478.1"/>
    </source>
</evidence>
<feature type="transmembrane region" description="Helical" evidence="1">
    <location>
        <begin position="39"/>
        <end position="61"/>
    </location>
</feature>
<reference evidence="2 3" key="1">
    <citation type="submission" date="2016-08" db="EMBL/GenBank/DDBJ databases">
        <title>Novel Firmicute Genomes.</title>
        <authorList>
            <person name="Poppleton D.I."/>
            <person name="Gribaldo S."/>
        </authorList>
    </citation>
    <scope>NUCLEOTIDE SEQUENCE [LARGE SCALE GENOMIC DNA]</scope>
    <source>
        <strain evidence="2 3">RAOx-1</strain>
    </source>
</reference>
<evidence type="ECO:0000256" key="1">
    <source>
        <dbReference type="SAM" id="Phobius"/>
    </source>
</evidence>
<keyword evidence="1" id="KW-1133">Transmembrane helix</keyword>
<proteinExistence type="predicted"/>
<dbReference type="OrthoDB" id="2901914at2"/>
<accession>A0A419SE85</accession>
<dbReference type="AlphaFoldDB" id="A0A419SE85"/>
<feature type="transmembrane region" description="Helical" evidence="1">
    <location>
        <begin position="68"/>
        <end position="91"/>
    </location>
</feature>
<dbReference type="Proteomes" id="UP000284219">
    <property type="component" value="Unassembled WGS sequence"/>
</dbReference>
<feature type="transmembrane region" description="Helical" evidence="1">
    <location>
        <begin position="9"/>
        <end position="27"/>
    </location>
</feature>
<evidence type="ECO:0000313" key="3">
    <source>
        <dbReference type="Proteomes" id="UP000284219"/>
    </source>
</evidence>
<dbReference type="EMBL" id="MCHY01000012">
    <property type="protein sequence ID" value="RKD21478.1"/>
    <property type="molecule type" value="Genomic_DNA"/>
</dbReference>
<protein>
    <submittedName>
        <fullName evidence="2">Uncharacterized protein</fullName>
    </submittedName>
</protein>
<keyword evidence="1" id="KW-0472">Membrane</keyword>
<keyword evidence="1" id="KW-0812">Transmembrane</keyword>
<keyword evidence="3" id="KW-1185">Reference proteome</keyword>
<dbReference type="RefSeq" id="WP_120191007.1">
    <property type="nucleotide sequence ID" value="NZ_MCHY01000012.1"/>
</dbReference>
<name>A0A419SE85_9BACL</name>
<comment type="caution">
    <text evidence="2">The sequence shown here is derived from an EMBL/GenBank/DDBJ whole genome shotgun (WGS) entry which is preliminary data.</text>
</comment>
<organism evidence="2 3">
    <name type="scientific">Ammoniphilus oxalaticus</name>
    <dbReference type="NCBI Taxonomy" id="66863"/>
    <lineage>
        <taxon>Bacteria</taxon>
        <taxon>Bacillati</taxon>
        <taxon>Bacillota</taxon>
        <taxon>Bacilli</taxon>
        <taxon>Bacillales</taxon>
        <taxon>Paenibacillaceae</taxon>
        <taxon>Aneurinibacillus group</taxon>
        <taxon>Ammoniphilus</taxon>
    </lineage>
</organism>
<sequence>METIEKGKWSTALSVVGIALFISSYLISDDPNLGEKILIGIVFFSGIGSMIASVFLGVAAIKSKENGLLKYVGPLMILILILGILLFPLLLGLNFAP</sequence>